<dbReference type="Proteomes" id="UP000001946">
    <property type="component" value="Chromosome"/>
</dbReference>
<dbReference type="FunFam" id="3.40.50.2300:FF:000001">
    <property type="entry name" value="DNA-binding response regulator PhoB"/>
    <property type="match status" value="1"/>
</dbReference>
<dbReference type="CDD" id="cd17574">
    <property type="entry name" value="REC_OmpR"/>
    <property type="match status" value="1"/>
</dbReference>
<dbReference type="KEGG" id="dsy:DSY1077"/>
<dbReference type="FunFam" id="1.10.10.10:FF:000018">
    <property type="entry name" value="DNA-binding response regulator ResD"/>
    <property type="match status" value="1"/>
</dbReference>
<dbReference type="PROSITE" id="PS50110">
    <property type="entry name" value="RESPONSE_REGULATORY"/>
    <property type="match status" value="1"/>
</dbReference>
<dbReference type="eggNOG" id="COG0745">
    <property type="taxonomic scope" value="Bacteria"/>
</dbReference>
<evidence type="ECO:0000313" key="13">
    <source>
        <dbReference type="Proteomes" id="UP000001946"/>
    </source>
</evidence>
<dbReference type="InterPro" id="IPR011006">
    <property type="entry name" value="CheY-like_superfamily"/>
</dbReference>
<dbReference type="InterPro" id="IPR001867">
    <property type="entry name" value="OmpR/PhoB-type_DNA-bd"/>
</dbReference>
<dbReference type="HOGENOM" id="CLU_000445_30_4_9"/>
<dbReference type="GO" id="GO:0032993">
    <property type="term" value="C:protein-DNA complex"/>
    <property type="evidence" value="ECO:0007669"/>
    <property type="project" value="TreeGrafter"/>
</dbReference>
<accession>Q24YM6</accession>
<dbReference type="Pfam" id="PF00486">
    <property type="entry name" value="Trans_reg_C"/>
    <property type="match status" value="1"/>
</dbReference>
<organism evidence="12 13">
    <name type="scientific">Desulfitobacterium hafniense (strain Y51)</name>
    <dbReference type="NCBI Taxonomy" id="138119"/>
    <lineage>
        <taxon>Bacteria</taxon>
        <taxon>Bacillati</taxon>
        <taxon>Bacillota</taxon>
        <taxon>Clostridia</taxon>
        <taxon>Eubacteriales</taxon>
        <taxon>Desulfitobacteriaceae</taxon>
        <taxon>Desulfitobacterium</taxon>
    </lineage>
</organism>
<keyword evidence="5 9" id="KW-0238">DNA-binding</keyword>
<protein>
    <recommendedName>
        <fullName evidence="1">Stage 0 sporulation protein A homolog</fullName>
    </recommendedName>
</protein>
<comment type="function">
    <text evidence="7">May play the central regulatory role in sporulation. It may be an element of the effector pathway responsible for the activation of sporulation genes in response to nutritional stress. Spo0A may act in concert with spo0H (a sigma factor) to control the expression of some genes that are critical to the sporulation process.</text>
</comment>
<keyword evidence="13" id="KW-1185">Reference proteome</keyword>
<sequence>MMKKIILIVEDEPRMQTIIADYLEDEGYQTLAAAHGIEALELFKSKRVDLILLDIMMPKLDGLSVCRTIRKQDSRVLIIMLTAKSAENDKLLGYEYGADDYITKPFSLKVLVAKINALLKRADAGAQETPEIYEIGRLAINQLSHTVTLAGEPIELTPKEFELLVCLVRNKQRVLTREMMMNLVWGYEYYGDLRNVDSHIKRLRQKLKSEGRLITTVRGSGYKLEAGQ</sequence>
<evidence type="ECO:0000256" key="4">
    <source>
        <dbReference type="ARBA" id="ARBA00023015"/>
    </source>
</evidence>
<evidence type="ECO:0000256" key="5">
    <source>
        <dbReference type="ARBA" id="ARBA00023125"/>
    </source>
</evidence>
<feature type="modified residue" description="4-aspartylphosphate" evidence="8">
    <location>
        <position position="54"/>
    </location>
</feature>
<reference evidence="12 13" key="1">
    <citation type="journal article" date="2006" name="J. Bacteriol.">
        <title>Complete genome sequence of the dehalorespiring bacterium Desulfitobacterium hafniense Y51 and comparison with Dehalococcoides ethenogenes 195.</title>
        <authorList>
            <person name="Nonaka H."/>
            <person name="Keresztes G."/>
            <person name="Shinoda Y."/>
            <person name="Ikenaga Y."/>
            <person name="Abe M."/>
            <person name="Naito K."/>
            <person name="Inatomi K."/>
            <person name="Furukawa K."/>
            <person name="Inui M."/>
            <person name="Yukawa H."/>
        </authorList>
    </citation>
    <scope>NUCLEOTIDE SEQUENCE [LARGE SCALE GENOMIC DNA]</scope>
    <source>
        <strain evidence="12 13">Y51</strain>
    </source>
</reference>
<evidence type="ECO:0000256" key="9">
    <source>
        <dbReference type="PROSITE-ProRule" id="PRU01091"/>
    </source>
</evidence>
<evidence type="ECO:0000256" key="7">
    <source>
        <dbReference type="ARBA" id="ARBA00024867"/>
    </source>
</evidence>
<dbReference type="PROSITE" id="PS51755">
    <property type="entry name" value="OMPR_PHOB"/>
    <property type="match status" value="1"/>
</dbReference>
<dbReference type="SMART" id="SM00448">
    <property type="entry name" value="REC"/>
    <property type="match status" value="1"/>
</dbReference>
<keyword evidence="3" id="KW-0902">Two-component regulatory system</keyword>
<evidence type="ECO:0000256" key="3">
    <source>
        <dbReference type="ARBA" id="ARBA00023012"/>
    </source>
</evidence>
<keyword evidence="4" id="KW-0805">Transcription regulation</keyword>
<dbReference type="GO" id="GO:0006355">
    <property type="term" value="P:regulation of DNA-templated transcription"/>
    <property type="evidence" value="ECO:0007669"/>
    <property type="project" value="InterPro"/>
</dbReference>
<dbReference type="EMBL" id="AP008230">
    <property type="protein sequence ID" value="BAE82866.1"/>
    <property type="molecule type" value="Genomic_DNA"/>
</dbReference>
<dbReference type="AlphaFoldDB" id="Q24YM6"/>
<evidence type="ECO:0000256" key="2">
    <source>
        <dbReference type="ARBA" id="ARBA00022553"/>
    </source>
</evidence>
<dbReference type="InterPro" id="IPR036388">
    <property type="entry name" value="WH-like_DNA-bd_sf"/>
</dbReference>
<dbReference type="GO" id="GO:0000156">
    <property type="term" value="F:phosphorelay response regulator activity"/>
    <property type="evidence" value="ECO:0007669"/>
    <property type="project" value="TreeGrafter"/>
</dbReference>
<dbReference type="InterPro" id="IPR001789">
    <property type="entry name" value="Sig_transdc_resp-reg_receiver"/>
</dbReference>
<dbReference type="PANTHER" id="PTHR48111">
    <property type="entry name" value="REGULATOR OF RPOS"/>
    <property type="match status" value="1"/>
</dbReference>
<dbReference type="SUPFAM" id="SSF46894">
    <property type="entry name" value="C-terminal effector domain of the bipartite response regulators"/>
    <property type="match status" value="1"/>
</dbReference>
<dbReference type="PANTHER" id="PTHR48111:SF73">
    <property type="entry name" value="ALKALINE PHOSPHATASE SYNTHESIS TRANSCRIPTIONAL REGULATORY PROTEIN PHOP"/>
    <property type="match status" value="1"/>
</dbReference>
<evidence type="ECO:0000259" key="11">
    <source>
        <dbReference type="PROSITE" id="PS51755"/>
    </source>
</evidence>
<dbReference type="Gene3D" id="6.10.250.690">
    <property type="match status" value="1"/>
</dbReference>
<evidence type="ECO:0000256" key="1">
    <source>
        <dbReference type="ARBA" id="ARBA00018672"/>
    </source>
</evidence>
<dbReference type="GO" id="GO:0005829">
    <property type="term" value="C:cytosol"/>
    <property type="evidence" value="ECO:0007669"/>
    <property type="project" value="TreeGrafter"/>
</dbReference>
<feature type="domain" description="OmpR/PhoB-type" evidence="11">
    <location>
        <begin position="130"/>
        <end position="226"/>
    </location>
</feature>
<proteinExistence type="predicted"/>
<name>Q24YM6_DESHY</name>
<keyword evidence="6" id="KW-0804">Transcription</keyword>
<dbReference type="InterPro" id="IPR016032">
    <property type="entry name" value="Sig_transdc_resp-reg_C-effctor"/>
</dbReference>
<dbReference type="Gene3D" id="1.10.10.10">
    <property type="entry name" value="Winged helix-like DNA-binding domain superfamily/Winged helix DNA-binding domain"/>
    <property type="match status" value="1"/>
</dbReference>
<evidence type="ECO:0000256" key="6">
    <source>
        <dbReference type="ARBA" id="ARBA00023163"/>
    </source>
</evidence>
<evidence type="ECO:0000313" key="12">
    <source>
        <dbReference type="EMBL" id="BAE82866.1"/>
    </source>
</evidence>
<dbReference type="InterPro" id="IPR039420">
    <property type="entry name" value="WalR-like"/>
</dbReference>
<feature type="domain" description="Response regulatory" evidence="10">
    <location>
        <begin position="5"/>
        <end position="119"/>
    </location>
</feature>
<feature type="DNA-binding region" description="OmpR/PhoB-type" evidence="9">
    <location>
        <begin position="130"/>
        <end position="226"/>
    </location>
</feature>
<dbReference type="CDD" id="cd00383">
    <property type="entry name" value="trans_reg_C"/>
    <property type="match status" value="1"/>
</dbReference>
<dbReference type="Pfam" id="PF00072">
    <property type="entry name" value="Response_reg"/>
    <property type="match status" value="1"/>
</dbReference>
<keyword evidence="2 8" id="KW-0597">Phosphoprotein</keyword>
<evidence type="ECO:0000259" key="10">
    <source>
        <dbReference type="PROSITE" id="PS50110"/>
    </source>
</evidence>
<dbReference type="GO" id="GO:0000976">
    <property type="term" value="F:transcription cis-regulatory region binding"/>
    <property type="evidence" value="ECO:0007669"/>
    <property type="project" value="TreeGrafter"/>
</dbReference>
<dbReference type="STRING" id="138119.DSY1077"/>
<gene>
    <name evidence="12" type="ordered locus">DSY1077</name>
</gene>
<dbReference type="SMART" id="SM00862">
    <property type="entry name" value="Trans_reg_C"/>
    <property type="match status" value="1"/>
</dbReference>
<evidence type="ECO:0000256" key="8">
    <source>
        <dbReference type="PROSITE-ProRule" id="PRU00169"/>
    </source>
</evidence>
<dbReference type="Gene3D" id="3.40.50.2300">
    <property type="match status" value="1"/>
</dbReference>
<dbReference type="SUPFAM" id="SSF52172">
    <property type="entry name" value="CheY-like"/>
    <property type="match status" value="1"/>
</dbReference>